<reference evidence="1 2" key="1">
    <citation type="submission" date="2019-05" db="EMBL/GenBank/DDBJ databases">
        <title>Another draft genome of Portunus trituberculatus and its Hox gene families provides insights of decapod evolution.</title>
        <authorList>
            <person name="Jeong J.-H."/>
            <person name="Song I."/>
            <person name="Kim S."/>
            <person name="Choi T."/>
            <person name="Kim D."/>
            <person name="Ryu S."/>
            <person name="Kim W."/>
        </authorList>
    </citation>
    <scope>NUCLEOTIDE SEQUENCE [LARGE SCALE GENOMIC DNA]</scope>
    <source>
        <tissue evidence="1">Muscle</tissue>
    </source>
</reference>
<dbReference type="AlphaFoldDB" id="A0A5B7ECU0"/>
<organism evidence="1 2">
    <name type="scientific">Portunus trituberculatus</name>
    <name type="common">Swimming crab</name>
    <name type="synonym">Neptunus trituberculatus</name>
    <dbReference type="NCBI Taxonomy" id="210409"/>
    <lineage>
        <taxon>Eukaryota</taxon>
        <taxon>Metazoa</taxon>
        <taxon>Ecdysozoa</taxon>
        <taxon>Arthropoda</taxon>
        <taxon>Crustacea</taxon>
        <taxon>Multicrustacea</taxon>
        <taxon>Malacostraca</taxon>
        <taxon>Eumalacostraca</taxon>
        <taxon>Eucarida</taxon>
        <taxon>Decapoda</taxon>
        <taxon>Pleocyemata</taxon>
        <taxon>Brachyura</taxon>
        <taxon>Eubrachyura</taxon>
        <taxon>Portunoidea</taxon>
        <taxon>Portunidae</taxon>
        <taxon>Portuninae</taxon>
        <taxon>Portunus</taxon>
    </lineage>
</organism>
<name>A0A5B7ECU0_PORTR</name>
<gene>
    <name evidence="1" type="ORF">E2C01_024312</name>
</gene>
<comment type="caution">
    <text evidence="1">The sequence shown here is derived from an EMBL/GenBank/DDBJ whole genome shotgun (WGS) entry which is preliminary data.</text>
</comment>
<keyword evidence="2" id="KW-1185">Reference proteome</keyword>
<sequence>MTCPCSVQLPIVSGVFVSTYGEPICYSQTLPSCSFYWNVSVCAKEVTRNSKEWPSTCFTARFVIAENTRKIKKTFQYT</sequence>
<proteinExistence type="predicted"/>
<dbReference type="EMBL" id="VSRR010002355">
    <property type="protein sequence ID" value="MPC31036.1"/>
    <property type="molecule type" value="Genomic_DNA"/>
</dbReference>
<dbReference type="Proteomes" id="UP000324222">
    <property type="component" value="Unassembled WGS sequence"/>
</dbReference>
<protein>
    <submittedName>
        <fullName evidence="1">Uncharacterized protein</fullName>
    </submittedName>
</protein>
<evidence type="ECO:0000313" key="2">
    <source>
        <dbReference type="Proteomes" id="UP000324222"/>
    </source>
</evidence>
<evidence type="ECO:0000313" key="1">
    <source>
        <dbReference type="EMBL" id="MPC31036.1"/>
    </source>
</evidence>
<accession>A0A5B7ECU0</accession>